<evidence type="ECO:0000256" key="2">
    <source>
        <dbReference type="ARBA" id="ARBA00022448"/>
    </source>
</evidence>
<evidence type="ECO:0000256" key="1">
    <source>
        <dbReference type="ARBA" id="ARBA00004651"/>
    </source>
</evidence>
<feature type="transmembrane region" description="Helical" evidence="9">
    <location>
        <begin position="326"/>
        <end position="346"/>
    </location>
</feature>
<keyword evidence="6 9" id="KW-1133">Transmembrane helix</keyword>
<reference key="2">
    <citation type="submission" date="2011-11" db="EMBL/GenBank/DDBJ databases">
        <authorList>
            <person name="Shin S.H."/>
            <person name="Kim S."/>
            <person name="Kim J.Y."/>
        </authorList>
    </citation>
    <scope>NUCLEOTIDE SEQUENCE</scope>
    <source>
        <strain>HPL-003</strain>
    </source>
</reference>
<accession>G7VW91</accession>
<feature type="transmembrane region" description="Helical" evidence="9">
    <location>
        <begin position="35"/>
        <end position="57"/>
    </location>
</feature>
<feature type="transmembrane region" description="Helical" evidence="9">
    <location>
        <begin position="172"/>
        <end position="192"/>
    </location>
</feature>
<protein>
    <recommendedName>
        <fullName evidence="8">Permease IIC component</fullName>
    </recommendedName>
</protein>
<evidence type="ECO:0000256" key="6">
    <source>
        <dbReference type="ARBA" id="ARBA00022989"/>
    </source>
</evidence>
<dbReference type="GO" id="GO:0005886">
    <property type="term" value="C:plasma membrane"/>
    <property type="evidence" value="ECO:0007669"/>
    <property type="project" value="UniProtKB-SubCell"/>
</dbReference>
<feature type="transmembrane region" description="Helical" evidence="9">
    <location>
        <begin position="97"/>
        <end position="116"/>
    </location>
</feature>
<feature type="transmembrane region" description="Helical" evidence="9">
    <location>
        <begin position="242"/>
        <end position="261"/>
    </location>
</feature>
<keyword evidence="4 8" id="KW-0762">Sugar transport</keyword>
<dbReference type="Pfam" id="PF02378">
    <property type="entry name" value="PTS_EIIC"/>
    <property type="match status" value="1"/>
</dbReference>
<reference evidence="11 12" key="3">
    <citation type="journal article" date="2012" name="J. Bacteriol.">
        <title>Genome Sequence of Paenibacillus terrae HPL-003, a Xylanase-Producing Bacterium Isolated from Soil Found in Forest Residue.</title>
        <authorList>
            <person name="Shin S.H."/>
            <person name="Kim S."/>
            <person name="Kim J.Y."/>
            <person name="Song H.Y."/>
            <person name="Cho S.J."/>
            <person name="Kim D.R."/>
            <person name="Lee K.I."/>
            <person name="Lim H.K."/>
            <person name="Park N.J."/>
            <person name="Hwang I.T."/>
            <person name="Yang K.S."/>
        </authorList>
    </citation>
    <scope>NUCLEOTIDE SEQUENCE [LARGE SCALE GENOMIC DNA]</scope>
    <source>
        <strain evidence="11 12">HPL-003</strain>
    </source>
</reference>
<keyword evidence="2 8" id="KW-0813">Transport</keyword>
<dbReference type="GO" id="GO:0008982">
    <property type="term" value="F:protein-N(PI)-phosphohistidine-sugar phosphotransferase activity"/>
    <property type="evidence" value="ECO:0007669"/>
    <property type="project" value="UniProtKB-UniRule"/>
</dbReference>
<feature type="transmembrane region" description="Helical" evidence="9">
    <location>
        <begin position="212"/>
        <end position="235"/>
    </location>
</feature>
<gene>
    <name evidence="11" type="ordered locus">HPL003_10655</name>
</gene>
<organism evidence="11 12">
    <name type="scientific">Paenibacillus terrae (strain HPL-003)</name>
    <dbReference type="NCBI Taxonomy" id="985665"/>
    <lineage>
        <taxon>Bacteria</taxon>
        <taxon>Bacillati</taxon>
        <taxon>Bacillota</taxon>
        <taxon>Bacilli</taxon>
        <taxon>Bacillales</taxon>
        <taxon>Paenibacillaceae</taxon>
        <taxon>Paenibacillus</taxon>
    </lineage>
</organism>
<feature type="transmembrane region" description="Helical" evidence="9">
    <location>
        <begin position="63"/>
        <end position="85"/>
    </location>
</feature>
<evidence type="ECO:0000256" key="8">
    <source>
        <dbReference type="PIRNR" id="PIRNR006351"/>
    </source>
</evidence>
<dbReference type="STRING" id="985665.HPL003_10655"/>
<evidence type="ECO:0000313" key="12">
    <source>
        <dbReference type="Proteomes" id="UP000005876"/>
    </source>
</evidence>
<evidence type="ECO:0000313" key="11">
    <source>
        <dbReference type="EMBL" id="AET58892.1"/>
    </source>
</evidence>
<reference evidence="12" key="1">
    <citation type="submission" date="2011-11" db="EMBL/GenBank/DDBJ databases">
        <title>Complete sequence of Paenibacillus terrae HPL-003.</title>
        <authorList>
            <person name="Shin S.H."/>
            <person name="Kim S."/>
            <person name="Kim J.Y."/>
        </authorList>
    </citation>
    <scope>NUCLEOTIDE SEQUENCE [LARGE SCALE GENOMIC DNA]</scope>
    <source>
        <strain evidence="12">HPL-003</strain>
    </source>
</reference>
<dbReference type="InterPro" id="IPR004501">
    <property type="entry name" value="PTS_EIIC_3"/>
</dbReference>
<dbReference type="PIRSF" id="PIRSF006351">
    <property type="entry name" value="PTS_EIIC-Cellobiose"/>
    <property type="match status" value="1"/>
</dbReference>
<feature type="transmembrane region" description="Helical" evidence="9">
    <location>
        <begin position="128"/>
        <end position="151"/>
    </location>
</feature>
<evidence type="ECO:0000256" key="9">
    <source>
        <dbReference type="SAM" id="Phobius"/>
    </source>
</evidence>
<name>G7VW91_PAETH</name>
<dbReference type="HOGENOM" id="CLU_029688_1_1_9"/>
<dbReference type="EMBL" id="CP003107">
    <property type="protein sequence ID" value="AET58892.1"/>
    <property type="molecule type" value="Genomic_DNA"/>
</dbReference>
<keyword evidence="5 9" id="KW-0812">Transmembrane</keyword>
<feature type="transmembrane region" description="Helical" evidence="9">
    <location>
        <begin position="366"/>
        <end position="393"/>
    </location>
</feature>
<proteinExistence type="predicted"/>
<dbReference type="AlphaFoldDB" id="G7VW91"/>
<sequence>MNKLIEWLKNDFSPKMNKVNNNVWVITLKDSVMQLLPFILLGSVFCLLTIPGDVYHIKNYPDFWVPFGWTMGMLSLLVSFLIPFNLMEKKKLRKQRFIAGCTSLVTFLIIVTPQVVKDGTVGFTHSSLGTGGMFVAIIAAMITGYIMGLFGKFSFFKEDSVIPDFVRSWFDSMLPIGVTIVLAWVLVDLVHIDIYNIILNIFMPLANVVETPWGFMLILFISCFLYSMGISSWILTPVTKPIFLAAIMANATAGAHNIVTAETIYSAYLWVGGVACTLPLAIMHLLSKSTKLKALGRACLVPSIFNINEPLVFGSIVWNPIMMMPMWINGLILPLIVWIGTKVIHFGPIPKVVFDMWYVPFPISTWITTGTITGIILMLIVVAVATMIWYPFFKAYEKQELEKELPQTTN</sequence>
<dbReference type="RefSeq" id="WP_014279625.1">
    <property type="nucleotide sequence ID" value="NC_016641.1"/>
</dbReference>
<dbReference type="GO" id="GO:1902815">
    <property type="term" value="P:N,N'-diacetylchitobiose import"/>
    <property type="evidence" value="ECO:0007669"/>
    <property type="project" value="TreeGrafter"/>
</dbReference>
<dbReference type="PANTHER" id="PTHR33989:SF4">
    <property type="entry name" value="PTS SYSTEM N,N'-DIACETYLCHITOBIOSE-SPECIFIC EIIC COMPONENT"/>
    <property type="match status" value="1"/>
</dbReference>
<dbReference type="InterPro" id="IPR004796">
    <property type="entry name" value="PTS_IIC_cello"/>
</dbReference>
<evidence type="ECO:0000256" key="7">
    <source>
        <dbReference type="ARBA" id="ARBA00023136"/>
    </source>
</evidence>
<evidence type="ECO:0000256" key="4">
    <source>
        <dbReference type="ARBA" id="ARBA00022597"/>
    </source>
</evidence>
<dbReference type="PROSITE" id="PS51105">
    <property type="entry name" value="PTS_EIIC_TYPE_3"/>
    <property type="match status" value="1"/>
</dbReference>
<dbReference type="Proteomes" id="UP000005876">
    <property type="component" value="Chromosome"/>
</dbReference>
<evidence type="ECO:0000256" key="5">
    <source>
        <dbReference type="ARBA" id="ARBA00022692"/>
    </source>
</evidence>
<keyword evidence="7 8" id="KW-0472">Membrane</keyword>
<dbReference type="PANTHER" id="PTHR33989">
    <property type="match status" value="1"/>
</dbReference>
<dbReference type="OrthoDB" id="1641940at2"/>
<comment type="function">
    <text evidence="8">The phosphoenolpyruvate-dependent sugar phosphotransferase system (PTS), a major carbohydrate active -transport system, catalyzes the phosphorylation of incoming sugar substrates concomitant with their translocation across the cell membrane.</text>
</comment>
<dbReference type="InterPro" id="IPR003352">
    <property type="entry name" value="PTS_EIIC"/>
</dbReference>
<evidence type="ECO:0000259" key="10">
    <source>
        <dbReference type="PROSITE" id="PS51105"/>
    </source>
</evidence>
<dbReference type="eggNOG" id="COG1455">
    <property type="taxonomic scope" value="Bacteria"/>
</dbReference>
<dbReference type="GO" id="GO:0009401">
    <property type="term" value="P:phosphoenolpyruvate-dependent sugar phosphotransferase system"/>
    <property type="evidence" value="ECO:0007669"/>
    <property type="project" value="InterPro"/>
</dbReference>
<dbReference type="KEGG" id="pta:HPL003_10655"/>
<comment type="subcellular location">
    <subcellularLocation>
        <location evidence="1">Cell membrane</location>
        <topology evidence="1">Multi-pass membrane protein</topology>
    </subcellularLocation>
</comment>
<evidence type="ECO:0000256" key="3">
    <source>
        <dbReference type="ARBA" id="ARBA00022475"/>
    </source>
</evidence>
<dbReference type="InterPro" id="IPR051088">
    <property type="entry name" value="PTS_Sugar-EIIC/EIIB"/>
</dbReference>
<keyword evidence="3 8" id="KW-1003">Cell membrane</keyword>
<feature type="domain" description="PTS EIIC type-3" evidence="10">
    <location>
        <begin position="8"/>
        <end position="392"/>
    </location>
</feature>
<feature type="transmembrane region" description="Helical" evidence="9">
    <location>
        <begin position="267"/>
        <end position="287"/>
    </location>
</feature>